<feature type="region of interest" description="Disordered" evidence="1">
    <location>
        <begin position="1"/>
        <end position="33"/>
    </location>
</feature>
<gene>
    <name evidence="2" type="ORF">HaLaN_26899</name>
</gene>
<evidence type="ECO:0000313" key="2">
    <source>
        <dbReference type="EMBL" id="GFH28415.1"/>
    </source>
</evidence>
<evidence type="ECO:0000256" key="1">
    <source>
        <dbReference type="SAM" id="MobiDB-lite"/>
    </source>
</evidence>
<keyword evidence="3" id="KW-1185">Reference proteome</keyword>
<feature type="non-terminal residue" evidence="2">
    <location>
        <position position="33"/>
    </location>
</feature>
<sequence>MSSKVLMGLVGRSGVSRRGPHEQTVHGFECEDL</sequence>
<reference evidence="2 3" key="1">
    <citation type="submission" date="2020-02" db="EMBL/GenBank/DDBJ databases">
        <title>Draft genome sequence of Haematococcus lacustris strain NIES-144.</title>
        <authorList>
            <person name="Morimoto D."/>
            <person name="Nakagawa S."/>
            <person name="Yoshida T."/>
            <person name="Sawayama S."/>
        </authorList>
    </citation>
    <scope>NUCLEOTIDE SEQUENCE [LARGE SCALE GENOMIC DNA]</scope>
    <source>
        <strain evidence="2 3">NIES-144</strain>
    </source>
</reference>
<name>A0A6A0A788_HAELA</name>
<feature type="non-terminal residue" evidence="2">
    <location>
        <position position="1"/>
    </location>
</feature>
<organism evidence="2 3">
    <name type="scientific">Haematococcus lacustris</name>
    <name type="common">Green alga</name>
    <name type="synonym">Haematococcus pluvialis</name>
    <dbReference type="NCBI Taxonomy" id="44745"/>
    <lineage>
        <taxon>Eukaryota</taxon>
        <taxon>Viridiplantae</taxon>
        <taxon>Chlorophyta</taxon>
        <taxon>core chlorophytes</taxon>
        <taxon>Chlorophyceae</taxon>
        <taxon>CS clade</taxon>
        <taxon>Chlamydomonadales</taxon>
        <taxon>Haematococcaceae</taxon>
        <taxon>Haematococcus</taxon>
    </lineage>
</organism>
<protein>
    <submittedName>
        <fullName evidence="2">Uncharacterized protein</fullName>
    </submittedName>
</protein>
<dbReference type="AlphaFoldDB" id="A0A6A0A788"/>
<accession>A0A6A0A788</accession>
<comment type="caution">
    <text evidence="2">The sequence shown here is derived from an EMBL/GenBank/DDBJ whole genome shotgun (WGS) entry which is preliminary data.</text>
</comment>
<evidence type="ECO:0000313" key="3">
    <source>
        <dbReference type="Proteomes" id="UP000485058"/>
    </source>
</evidence>
<dbReference type="EMBL" id="BLLF01003866">
    <property type="protein sequence ID" value="GFH28415.1"/>
    <property type="molecule type" value="Genomic_DNA"/>
</dbReference>
<proteinExistence type="predicted"/>
<dbReference type="Proteomes" id="UP000485058">
    <property type="component" value="Unassembled WGS sequence"/>
</dbReference>